<evidence type="ECO:0000259" key="2">
    <source>
        <dbReference type="Pfam" id="PF14018"/>
    </source>
</evidence>
<evidence type="ECO:0000313" key="3">
    <source>
        <dbReference type="EMBL" id="SKA82459.1"/>
    </source>
</evidence>
<keyword evidence="1" id="KW-1133">Transmembrane helix</keyword>
<keyword evidence="1" id="KW-0812">Transmembrane</keyword>
<dbReference type="STRING" id="1121442.SAMN02745702_02805"/>
<gene>
    <name evidence="3" type="ORF">SAMN02745702_02805</name>
</gene>
<dbReference type="OrthoDB" id="7060663at2"/>
<evidence type="ECO:0000313" key="4">
    <source>
        <dbReference type="Proteomes" id="UP000189733"/>
    </source>
</evidence>
<organism evidence="3 4">
    <name type="scientific">Desulfobaculum bizertense DSM 18034</name>
    <dbReference type="NCBI Taxonomy" id="1121442"/>
    <lineage>
        <taxon>Bacteria</taxon>
        <taxon>Pseudomonadati</taxon>
        <taxon>Thermodesulfobacteriota</taxon>
        <taxon>Desulfovibrionia</taxon>
        <taxon>Desulfovibrionales</taxon>
        <taxon>Desulfovibrionaceae</taxon>
        <taxon>Desulfobaculum</taxon>
    </lineage>
</organism>
<feature type="transmembrane region" description="Helical" evidence="1">
    <location>
        <begin position="49"/>
        <end position="70"/>
    </location>
</feature>
<dbReference type="Proteomes" id="UP000189733">
    <property type="component" value="Unassembled WGS sequence"/>
</dbReference>
<feature type="transmembrane region" description="Helical" evidence="1">
    <location>
        <begin position="16"/>
        <end position="37"/>
    </location>
</feature>
<accession>A0A1T4WYY0</accession>
<keyword evidence="1" id="KW-0472">Membrane</keyword>
<dbReference type="AlphaFoldDB" id="A0A1T4WYY0"/>
<dbReference type="EMBL" id="FUYA01000012">
    <property type="protein sequence ID" value="SKA82459.1"/>
    <property type="molecule type" value="Genomic_DNA"/>
</dbReference>
<name>A0A1T4WYY0_9BACT</name>
<evidence type="ECO:0000256" key="1">
    <source>
        <dbReference type="SAM" id="Phobius"/>
    </source>
</evidence>
<keyword evidence="4" id="KW-1185">Reference proteome</keyword>
<reference evidence="3 4" key="1">
    <citation type="submission" date="2017-02" db="EMBL/GenBank/DDBJ databases">
        <authorList>
            <person name="Peterson S.W."/>
        </authorList>
    </citation>
    <scope>NUCLEOTIDE SEQUENCE [LARGE SCALE GENOMIC DNA]</scope>
    <source>
        <strain evidence="3 4">DSM 18034</strain>
    </source>
</reference>
<dbReference type="RefSeq" id="WP_078686071.1">
    <property type="nucleotide sequence ID" value="NZ_FUYA01000012.1"/>
</dbReference>
<feature type="domain" description="DUF4234" evidence="2">
    <location>
        <begin position="16"/>
        <end position="104"/>
    </location>
</feature>
<feature type="transmembrane region" description="Helical" evidence="1">
    <location>
        <begin position="76"/>
        <end position="96"/>
    </location>
</feature>
<proteinExistence type="predicted"/>
<feature type="transmembrane region" description="Helical" evidence="1">
    <location>
        <begin position="117"/>
        <end position="136"/>
    </location>
</feature>
<protein>
    <recommendedName>
        <fullName evidence="2">DUF4234 domain-containing protein</fullName>
    </recommendedName>
</protein>
<dbReference type="Pfam" id="PF14018">
    <property type="entry name" value="DUF4234"/>
    <property type="match status" value="1"/>
</dbReference>
<sequence length="142" mass="16627">MAQADTLKKVINLKTLYFFLIGAVTAGVYPTMWIYKYTPEFNKEFGKKILPASYAIWIAVMTVWGSGVAHGQPESIQPYAGLFGLVGIILLWVWCFKMRSALREYAQREFRHDFKMFWLWTLLFNVYHINYCVNALPEEINR</sequence>
<dbReference type="InterPro" id="IPR025328">
    <property type="entry name" value="DUF4234"/>
</dbReference>